<feature type="transmembrane region" description="Helical" evidence="13">
    <location>
        <begin position="94"/>
        <end position="117"/>
    </location>
</feature>
<dbReference type="InterPro" id="IPR048279">
    <property type="entry name" value="MdtK-like"/>
</dbReference>
<evidence type="ECO:0000313" key="14">
    <source>
        <dbReference type="EMBL" id="AEQ23013.1"/>
    </source>
</evidence>
<dbReference type="Proteomes" id="UP000007093">
    <property type="component" value="Chromosome"/>
</dbReference>
<evidence type="ECO:0000256" key="6">
    <source>
        <dbReference type="ARBA" id="ARBA00022449"/>
    </source>
</evidence>
<feature type="transmembrane region" description="Helical" evidence="13">
    <location>
        <begin position="170"/>
        <end position="188"/>
    </location>
</feature>
<evidence type="ECO:0000313" key="15">
    <source>
        <dbReference type="Proteomes" id="UP000007093"/>
    </source>
</evidence>
<feature type="transmembrane region" description="Helical" evidence="13">
    <location>
        <begin position="58"/>
        <end position="82"/>
    </location>
</feature>
<keyword evidence="10" id="KW-0406">Ion transport</keyword>
<keyword evidence="9 13" id="KW-1133">Transmembrane helix</keyword>
<dbReference type="PANTHER" id="PTHR43298:SF2">
    <property type="entry name" value="FMN_FAD EXPORTER YEEO-RELATED"/>
    <property type="match status" value="1"/>
</dbReference>
<feature type="transmembrane region" description="Helical" evidence="13">
    <location>
        <begin position="422"/>
        <end position="440"/>
    </location>
</feature>
<evidence type="ECO:0000256" key="13">
    <source>
        <dbReference type="SAM" id="Phobius"/>
    </source>
</evidence>
<evidence type="ECO:0000256" key="5">
    <source>
        <dbReference type="ARBA" id="ARBA00022448"/>
    </source>
</evidence>
<comment type="similarity">
    <text evidence="3">Belongs to the multi antimicrobial extrusion (MATE) (TC 2.A.66.1) family.</text>
</comment>
<dbReference type="PATRIC" id="fig|568816.4.peg.1750"/>
<proteinExistence type="inferred from homology"/>
<keyword evidence="7" id="KW-1003">Cell membrane</keyword>
<feature type="transmembrane region" description="Helical" evidence="13">
    <location>
        <begin position="290"/>
        <end position="309"/>
    </location>
</feature>
<keyword evidence="11 13" id="KW-0472">Membrane</keyword>
<feature type="transmembrane region" description="Helical" evidence="13">
    <location>
        <begin position="137"/>
        <end position="158"/>
    </location>
</feature>
<dbReference type="InterPro" id="IPR002528">
    <property type="entry name" value="MATE_fam"/>
</dbReference>
<evidence type="ECO:0000256" key="7">
    <source>
        <dbReference type="ARBA" id="ARBA00022475"/>
    </source>
</evidence>
<feature type="transmembrane region" description="Helical" evidence="13">
    <location>
        <begin position="329"/>
        <end position="350"/>
    </location>
</feature>
<keyword evidence="8 13" id="KW-0812">Transmembrane</keyword>
<evidence type="ECO:0000256" key="12">
    <source>
        <dbReference type="ARBA" id="ARBA00031636"/>
    </source>
</evidence>
<evidence type="ECO:0000256" key="11">
    <source>
        <dbReference type="ARBA" id="ARBA00023136"/>
    </source>
</evidence>
<dbReference type="KEGG" id="ain:Acin_1802"/>
<feature type="transmembrane region" description="Helical" evidence="13">
    <location>
        <begin position="392"/>
        <end position="416"/>
    </location>
</feature>
<feature type="transmembrane region" description="Helical" evidence="13">
    <location>
        <begin position="362"/>
        <end position="380"/>
    </location>
</feature>
<comment type="subcellular location">
    <subcellularLocation>
        <location evidence="2">Cell membrane</location>
        <topology evidence="2">Multi-pass membrane protein</topology>
    </subcellularLocation>
</comment>
<evidence type="ECO:0000256" key="1">
    <source>
        <dbReference type="ARBA" id="ARBA00003408"/>
    </source>
</evidence>
<dbReference type="GO" id="GO:0005886">
    <property type="term" value="C:plasma membrane"/>
    <property type="evidence" value="ECO:0007669"/>
    <property type="project" value="UniProtKB-SubCell"/>
</dbReference>
<dbReference type="NCBIfam" id="TIGR00797">
    <property type="entry name" value="matE"/>
    <property type="match status" value="1"/>
</dbReference>
<dbReference type="Pfam" id="PF01554">
    <property type="entry name" value="MatE"/>
    <property type="match status" value="2"/>
</dbReference>
<dbReference type="STRING" id="568816.Acin_1802"/>
<evidence type="ECO:0000256" key="10">
    <source>
        <dbReference type="ARBA" id="ARBA00023065"/>
    </source>
</evidence>
<comment type="function">
    <text evidence="1">Multidrug efflux pump.</text>
</comment>
<dbReference type="InParanoid" id="G4Q3L7"/>
<keyword evidence="5" id="KW-0813">Transport</keyword>
<dbReference type="GO" id="GO:0006811">
    <property type="term" value="P:monoatomic ion transport"/>
    <property type="evidence" value="ECO:0007669"/>
    <property type="project" value="UniProtKB-KW"/>
</dbReference>
<dbReference type="CDD" id="cd13131">
    <property type="entry name" value="MATE_NorM_like"/>
    <property type="match status" value="1"/>
</dbReference>
<evidence type="ECO:0000256" key="9">
    <source>
        <dbReference type="ARBA" id="ARBA00022989"/>
    </source>
</evidence>
<dbReference type="GO" id="GO:0042910">
    <property type="term" value="F:xenobiotic transmembrane transporter activity"/>
    <property type="evidence" value="ECO:0007669"/>
    <property type="project" value="InterPro"/>
</dbReference>
<feature type="transmembrane region" description="Helical" evidence="13">
    <location>
        <begin position="21"/>
        <end position="38"/>
    </location>
</feature>
<dbReference type="eggNOG" id="COG0534">
    <property type="taxonomic scope" value="Bacteria"/>
</dbReference>
<dbReference type="GO" id="GO:0015297">
    <property type="term" value="F:antiporter activity"/>
    <property type="evidence" value="ECO:0007669"/>
    <property type="project" value="UniProtKB-KW"/>
</dbReference>
<dbReference type="EMBL" id="CP003058">
    <property type="protein sequence ID" value="AEQ23013.1"/>
    <property type="molecule type" value="Genomic_DNA"/>
</dbReference>
<feature type="transmembrane region" description="Helical" evidence="13">
    <location>
        <begin position="200"/>
        <end position="224"/>
    </location>
</feature>
<feature type="transmembrane region" description="Helical" evidence="13">
    <location>
        <begin position="245"/>
        <end position="270"/>
    </location>
</feature>
<evidence type="ECO:0000256" key="8">
    <source>
        <dbReference type="ARBA" id="ARBA00022692"/>
    </source>
</evidence>
<dbReference type="InterPro" id="IPR050222">
    <property type="entry name" value="MATE_MdtK"/>
</dbReference>
<dbReference type="FunCoup" id="G4Q3L7">
    <property type="interactions" value="150"/>
</dbReference>
<keyword evidence="15" id="KW-1185">Reference proteome</keyword>
<protein>
    <recommendedName>
        <fullName evidence="4">Probable multidrug resistance protein NorM</fullName>
    </recommendedName>
    <alternativeName>
        <fullName evidence="12">Multidrug-efflux transporter</fullName>
    </alternativeName>
</protein>
<sequence>MLMQENVPPSFGRRMKKILEVMVPILITQLAITGMNLADTIMSGHAGTAELAGVAIGANIWMPIFTGLNGILQALTPIVANYRGAKAYEKISGAVFSGLMLALILSVSIISVGILQLDKVLSLMNLESSVEVVSHNYLSYVAMGIVPLFGASILRSFVDTMGYTQLTMRLFLLTMPVNCFMNYLFIFGKLGLPRMGGAGAGVGTAITCWLLFLSFSFLVTHLGVFRSFRVFDRTGFSFSHLREHLRVGIPMGVAIFLETSIFGVECLFVSRFGTVTVAANQAAMSFTNLLYMVPLSFSLSLTIIIGAFVGAKDYAAARLYGRTGRVGNVMVGLSFAVFLLVGRTLIARLYTQDPSLVAPIEHFLGFAIAFQLCDSTAAPIQGILRGYKDVKATFYSSLAAYWVLALPIGLVMDYGFHKEADGYWMGLISGIFFSALFLTLRLRYIEKKYHA</sequence>
<dbReference type="AlphaFoldDB" id="G4Q3L7"/>
<evidence type="ECO:0000256" key="2">
    <source>
        <dbReference type="ARBA" id="ARBA00004651"/>
    </source>
</evidence>
<organism evidence="14 15">
    <name type="scientific">Acidaminococcus intestini (strain RyC-MR95)</name>
    <dbReference type="NCBI Taxonomy" id="568816"/>
    <lineage>
        <taxon>Bacteria</taxon>
        <taxon>Bacillati</taxon>
        <taxon>Bacillota</taxon>
        <taxon>Negativicutes</taxon>
        <taxon>Acidaminococcales</taxon>
        <taxon>Acidaminococcaceae</taxon>
        <taxon>Acidaminococcus</taxon>
    </lineage>
</organism>
<keyword evidence="6" id="KW-0050">Antiport</keyword>
<gene>
    <name evidence="14" type="ordered locus">Acin_1802</name>
</gene>
<evidence type="ECO:0000256" key="4">
    <source>
        <dbReference type="ARBA" id="ARBA00020268"/>
    </source>
</evidence>
<evidence type="ECO:0000256" key="3">
    <source>
        <dbReference type="ARBA" id="ARBA00010199"/>
    </source>
</evidence>
<dbReference type="PIRSF" id="PIRSF006603">
    <property type="entry name" value="DinF"/>
    <property type="match status" value="1"/>
</dbReference>
<accession>G4Q3L7</accession>
<reference evidence="14 15" key="1">
    <citation type="journal article" date="2011" name="J. Bacteriol.">
        <title>Complete genome sequence of Acidaminococcus intestini RYC-MR95, a Gram-negative bacterium from the phylum Firmicutes.</title>
        <authorList>
            <person name="D'Auria G."/>
            <person name="Galan J.C."/>
            <person name="Rodriguez-Alcayna M."/>
            <person name="Moya A."/>
            <person name="Baquero F."/>
            <person name="Latorre A."/>
        </authorList>
    </citation>
    <scope>NUCLEOTIDE SEQUENCE [LARGE SCALE GENOMIC DNA]</scope>
    <source>
        <strain evidence="14 15">RyC-MR95</strain>
    </source>
</reference>
<dbReference type="HOGENOM" id="CLU_012893_6_0_9"/>
<name>G4Q3L7_ACIIR</name>
<dbReference type="PANTHER" id="PTHR43298">
    <property type="entry name" value="MULTIDRUG RESISTANCE PROTEIN NORM-RELATED"/>
    <property type="match status" value="1"/>
</dbReference>